<evidence type="ECO:0000256" key="4">
    <source>
        <dbReference type="ARBA" id="ARBA00022475"/>
    </source>
</evidence>
<evidence type="ECO:0000256" key="2">
    <source>
        <dbReference type="ARBA" id="ARBA00005417"/>
    </source>
</evidence>
<evidence type="ECO:0000256" key="8">
    <source>
        <dbReference type="ARBA" id="ARBA00022967"/>
    </source>
</evidence>
<feature type="domain" description="ABC transporter" evidence="11">
    <location>
        <begin position="15"/>
        <end position="254"/>
    </location>
</feature>
<dbReference type="RefSeq" id="WP_006361564.1">
    <property type="nucleotide sequence ID" value="NZ_GG700630.1"/>
</dbReference>
<sequence length="498" mass="55044">MEGEVNGRNDQGAAVALENVSFKYELSSEWSIKDVSLEVAKGECVLLAGRSGCGKTTVLRTINRLAPDFFEGRRTGDISVLGFPIDSFAPGELARHIGNVFQDPRSQFFSSIVEDEIALVGENLGMSYEDLIENVPKAAAQANVAGLLKKSLHELSGGQKQRVAIASALLYDCDIILLDEPSANLDHASTLLLRDAIMDLKKMGKTVLISEHRLFYLKGVFDRLVLMDDGRIDRMYTSDECENLDVRSLHLRCLDENELESCRPAPCGREQISALGIEVAVGQRVLMPSVDFRLLKGEVMGVVGANGIGKTTLAEQLCGLASIRKGSVNYAKGKKGRLRKVYYTMQNPDTQLFFETVEKELLADGLDEESMDKAARYLKQMDLWDRRQSNPHELSVGEMQRLSVAVACMHERELLILDEPSAGLDYQRMNDLASMICEKSVDCPVIVITHDIELLALCASSVLLCSPYAAEKIPLAGNERRVVDFMHGSFQSVREAFL</sequence>
<dbReference type="Proteomes" id="UP000006001">
    <property type="component" value="Unassembled WGS sequence"/>
</dbReference>
<accession>D0WET6</accession>
<dbReference type="PROSITE" id="PS00211">
    <property type="entry name" value="ABC_TRANSPORTER_1"/>
    <property type="match status" value="1"/>
</dbReference>
<dbReference type="Pfam" id="PF00005">
    <property type="entry name" value="ABC_tran"/>
    <property type="match status" value="2"/>
</dbReference>
<evidence type="ECO:0000256" key="9">
    <source>
        <dbReference type="ARBA" id="ARBA00023136"/>
    </source>
</evidence>
<protein>
    <submittedName>
        <fullName evidence="12">ABC transporter, ATP-binding protein</fullName>
    </submittedName>
</protein>
<keyword evidence="8" id="KW-1278">Translocase</keyword>
<dbReference type="InterPro" id="IPR015856">
    <property type="entry name" value="ABC_transpr_CbiO/EcfA_su"/>
</dbReference>
<keyword evidence="3" id="KW-0813">Transport</keyword>
<evidence type="ECO:0000313" key="13">
    <source>
        <dbReference type="Proteomes" id="UP000006001"/>
    </source>
</evidence>
<keyword evidence="9" id="KW-0472">Membrane</keyword>
<evidence type="ECO:0000259" key="11">
    <source>
        <dbReference type="PROSITE" id="PS50893"/>
    </source>
</evidence>
<organism evidence="12 13">
    <name type="scientific">Slackia exigua (strain ATCC 700122 / DSM 15923 / CIP 105133 / JCM 11022 / KCTC 5966 / S-7)</name>
    <dbReference type="NCBI Taxonomy" id="649764"/>
    <lineage>
        <taxon>Bacteria</taxon>
        <taxon>Bacillati</taxon>
        <taxon>Actinomycetota</taxon>
        <taxon>Coriobacteriia</taxon>
        <taxon>Eggerthellales</taxon>
        <taxon>Eggerthellaceae</taxon>
        <taxon>Slackia</taxon>
    </lineage>
</organism>
<dbReference type="InterPro" id="IPR027417">
    <property type="entry name" value="P-loop_NTPase"/>
</dbReference>
<gene>
    <name evidence="12" type="ORF">HMPREF0762_00318</name>
</gene>
<dbReference type="InterPro" id="IPR003439">
    <property type="entry name" value="ABC_transporter-like_ATP-bd"/>
</dbReference>
<evidence type="ECO:0000256" key="5">
    <source>
        <dbReference type="ARBA" id="ARBA00022737"/>
    </source>
</evidence>
<comment type="subcellular location">
    <subcellularLocation>
        <location evidence="1">Cell membrane</location>
        <topology evidence="1">Peripheral membrane protein</topology>
    </subcellularLocation>
</comment>
<dbReference type="GO" id="GO:0016887">
    <property type="term" value="F:ATP hydrolysis activity"/>
    <property type="evidence" value="ECO:0007669"/>
    <property type="project" value="InterPro"/>
</dbReference>
<evidence type="ECO:0000313" key="12">
    <source>
        <dbReference type="EMBL" id="EEZ62224.1"/>
    </source>
</evidence>
<proteinExistence type="inferred from homology"/>
<keyword evidence="5" id="KW-0677">Repeat</keyword>
<dbReference type="EMBL" id="ACUX02000004">
    <property type="protein sequence ID" value="EEZ62224.1"/>
    <property type="molecule type" value="Genomic_DNA"/>
</dbReference>
<dbReference type="InterPro" id="IPR017871">
    <property type="entry name" value="ABC_transporter-like_CS"/>
</dbReference>
<dbReference type="InterPro" id="IPR003593">
    <property type="entry name" value="AAA+_ATPase"/>
</dbReference>
<keyword evidence="4" id="KW-1003">Cell membrane</keyword>
<keyword evidence="6" id="KW-0547">Nucleotide-binding</keyword>
<dbReference type="eggNOG" id="COG1129">
    <property type="taxonomic scope" value="Bacteria"/>
</dbReference>
<reference evidence="12" key="1">
    <citation type="submission" date="2009-10" db="EMBL/GenBank/DDBJ databases">
        <authorList>
            <person name="Weinstock G."/>
            <person name="Sodergren E."/>
            <person name="Clifton S."/>
            <person name="Fulton L."/>
            <person name="Fulton B."/>
            <person name="Courtney L."/>
            <person name="Fronick C."/>
            <person name="Harrison M."/>
            <person name="Strong C."/>
            <person name="Farmer C."/>
            <person name="Delahaunty K."/>
            <person name="Markovic C."/>
            <person name="Hall O."/>
            <person name="Minx P."/>
            <person name="Tomlinson C."/>
            <person name="Mitreva M."/>
            <person name="Nelson J."/>
            <person name="Hou S."/>
            <person name="Wollam A."/>
            <person name="Pepin K.H."/>
            <person name="Johnson M."/>
            <person name="Bhonagiri V."/>
            <person name="Nash W.E."/>
            <person name="Warren W."/>
            <person name="Chinwalla A."/>
            <person name="Mardis E.R."/>
            <person name="Wilson R.K."/>
        </authorList>
    </citation>
    <scope>NUCLEOTIDE SEQUENCE [LARGE SCALE GENOMIC DNA]</scope>
    <source>
        <strain evidence="12">ATCC 700122</strain>
    </source>
</reference>
<dbReference type="CDD" id="cd03225">
    <property type="entry name" value="ABC_cobalt_CbiO_domain1"/>
    <property type="match status" value="1"/>
</dbReference>
<dbReference type="SUPFAM" id="SSF52540">
    <property type="entry name" value="P-loop containing nucleoside triphosphate hydrolases"/>
    <property type="match status" value="2"/>
</dbReference>
<dbReference type="SMART" id="SM00382">
    <property type="entry name" value="AAA"/>
    <property type="match status" value="2"/>
</dbReference>
<dbReference type="HOGENOM" id="CLU_000604_86_7_11"/>
<evidence type="ECO:0000256" key="6">
    <source>
        <dbReference type="ARBA" id="ARBA00022741"/>
    </source>
</evidence>
<keyword evidence="7 12" id="KW-0067">ATP-binding</keyword>
<dbReference type="PANTHER" id="PTHR43553:SF23">
    <property type="entry name" value="ABC TRANSPORTER ATP-BINDING COMPONENT"/>
    <property type="match status" value="1"/>
</dbReference>
<comment type="similarity">
    <text evidence="2">Belongs to the ABC transporter superfamily.</text>
</comment>
<evidence type="ECO:0000256" key="1">
    <source>
        <dbReference type="ARBA" id="ARBA00004202"/>
    </source>
</evidence>
<dbReference type="PROSITE" id="PS50893">
    <property type="entry name" value="ABC_TRANSPORTER_2"/>
    <property type="match status" value="2"/>
</dbReference>
<dbReference type="InterPro" id="IPR050095">
    <property type="entry name" value="ECF_ABC_transporter_ATP-bd"/>
</dbReference>
<comment type="function">
    <text evidence="10">Probably part of an ABC transporter complex. Responsible for energy coupling to the transport system.</text>
</comment>
<feature type="domain" description="ABC transporter" evidence="11">
    <location>
        <begin position="272"/>
        <end position="495"/>
    </location>
</feature>
<dbReference type="GeneID" id="85006976"/>
<dbReference type="GO" id="GO:0005524">
    <property type="term" value="F:ATP binding"/>
    <property type="evidence" value="ECO:0007669"/>
    <property type="project" value="UniProtKB-KW"/>
</dbReference>
<name>D0WET6_SLAES</name>
<comment type="caution">
    <text evidence="12">The sequence shown here is derived from an EMBL/GenBank/DDBJ whole genome shotgun (WGS) entry which is preliminary data.</text>
</comment>
<dbReference type="Gene3D" id="3.40.50.300">
    <property type="entry name" value="P-loop containing nucleotide triphosphate hydrolases"/>
    <property type="match status" value="2"/>
</dbReference>
<dbReference type="GO" id="GO:0043190">
    <property type="term" value="C:ATP-binding cassette (ABC) transporter complex"/>
    <property type="evidence" value="ECO:0007669"/>
    <property type="project" value="TreeGrafter"/>
</dbReference>
<dbReference type="GO" id="GO:0042626">
    <property type="term" value="F:ATPase-coupled transmembrane transporter activity"/>
    <property type="evidence" value="ECO:0007669"/>
    <property type="project" value="TreeGrafter"/>
</dbReference>
<dbReference type="AlphaFoldDB" id="D0WET6"/>
<evidence type="ECO:0000256" key="3">
    <source>
        <dbReference type="ARBA" id="ARBA00022448"/>
    </source>
</evidence>
<evidence type="ECO:0000256" key="10">
    <source>
        <dbReference type="ARBA" id="ARBA00025157"/>
    </source>
</evidence>
<dbReference type="STRING" id="649764.HMPREF0762_00318"/>
<dbReference type="PANTHER" id="PTHR43553">
    <property type="entry name" value="HEAVY METAL TRANSPORTER"/>
    <property type="match status" value="1"/>
</dbReference>
<keyword evidence="13" id="KW-1185">Reference proteome</keyword>
<evidence type="ECO:0000256" key="7">
    <source>
        <dbReference type="ARBA" id="ARBA00022840"/>
    </source>
</evidence>